<dbReference type="EMBL" id="PUHZ01000005">
    <property type="protein sequence ID" value="PQO47263.1"/>
    <property type="molecule type" value="Genomic_DNA"/>
</dbReference>
<protein>
    <recommendedName>
        <fullName evidence="3">DUF4404 domain-containing protein</fullName>
    </recommendedName>
</protein>
<evidence type="ECO:0000313" key="2">
    <source>
        <dbReference type="Proteomes" id="UP000237819"/>
    </source>
</evidence>
<dbReference type="OrthoDB" id="281328at2"/>
<name>A0A2S8GS58_9BACT</name>
<dbReference type="Proteomes" id="UP000237819">
    <property type="component" value="Unassembled WGS sequence"/>
</dbReference>
<accession>A0A2S8GS58</accession>
<reference evidence="1 2" key="1">
    <citation type="submission" date="2018-02" db="EMBL/GenBank/DDBJ databases">
        <title>Comparative genomes isolates from brazilian mangrove.</title>
        <authorList>
            <person name="Araujo J.E."/>
            <person name="Taketani R.G."/>
            <person name="Silva M.C.P."/>
            <person name="Loureco M.V."/>
            <person name="Andreote F.D."/>
        </authorList>
    </citation>
    <scope>NUCLEOTIDE SEQUENCE [LARGE SCALE GENOMIC DNA]</scope>
    <source>
        <strain evidence="1 2">Nap-Phe MGV</strain>
    </source>
</reference>
<dbReference type="RefSeq" id="WP_105334151.1">
    <property type="nucleotide sequence ID" value="NZ_PUHZ01000005.1"/>
</dbReference>
<proteinExistence type="predicted"/>
<comment type="caution">
    <text evidence="1">The sequence shown here is derived from an EMBL/GenBank/DDBJ whole genome shotgun (WGS) entry which is preliminary data.</text>
</comment>
<dbReference type="Pfam" id="PF14357">
    <property type="entry name" value="DUF4404"/>
    <property type="match status" value="1"/>
</dbReference>
<evidence type="ECO:0000313" key="1">
    <source>
        <dbReference type="EMBL" id="PQO47263.1"/>
    </source>
</evidence>
<gene>
    <name evidence="1" type="ORF">C5Y93_04270</name>
</gene>
<organism evidence="1 2">
    <name type="scientific">Blastopirellula marina</name>
    <dbReference type="NCBI Taxonomy" id="124"/>
    <lineage>
        <taxon>Bacteria</taxon>
        <taxon>Pseudomonadati</taxon>
        <taxon>Planctomycetota</taxon>
        <taxon>Planctomycetia</taxon>
        <taxon>Pirellulales</taxon>
        <taxon>Pirellulaceae</taxon>
        <taxon>Blastopirellula</taxon>
    </lineage>
</organism>
<dbReference type="AlphaFoldDB" id="A0A2S8GS58"/>
<evidence type="ECO:0008006" key="3">
    <source>
        <dbReference type="Google" id="ProtNLM"/>
    </source>
</evidence>
<dbReference type="InterPro" id="IPR025516">
    <property type="entry name" value="DUF4404"/>
</dbReference>
<sequence length="90" mass="10018">MTDAEQLRLKLQELQAELREVEEIDGETRKLLEGAMEEIHDALNHDNSEALTHPSLVDNLNKATQDFETSHPGLTRIIGNMVDILGNAGI</sequence>